<evidence type="ECO:0000259" key="1">
    <source>
        <dbReference type="SMART" id="SM00587"/>
    </source>
</evidence>
<dbReference type="Gene3D" id="3.90.1200.10">
    <property type="match status" value="1"/>
</dbReference>
<dbReference type="InterPro" id="IPR002195">
    <property type="entry name" value="Dihydroorotase_CS"/>
</dbReference>
<proteinExistence type="predicted"/>
<protein>
    <submittedName>
        <fullName evidence="2">Sel1-like repeat-containing protein L18</fullName>
    </submittedName>
</protein>
<dbReference type="PROSITE" id="PS00482">
    <property type="entry name" value="DIHYDROOROTASE_1"/>
    <property type="match status" value="1"/>
</dbReference>
<accession>A0AAE1LG82</accession>
<keyword evidence="3" id="KW-1185">Reference proteome</keyword>
<comment type="caution">
    <text evidence="2">The sequence shown here is derived from an EMBL/GenBank/DDBJ whole genome shotgun (WGS) entry which is preliminary data.</text>
</comment>
<dbReference type="EMBL" id="JAHWGI010000759">
    <property type="protein sequence ID" value="KAK3917584.1"/>
    <property type="molecule type" value="Genomic_DNA"/>
</dbReference>
<dbReference type="InterPro" id="IPR015897">
    <property type="entry name" value="CHK_kinase-like"/>
</dbReference>
<dbReference type="SMART" id="SM00587">
    <property type="entry name" value="CHK"/>
    <property type="match status" value="1"/>
</dbReference>
<dbReference type="GO" id="GO:0016812">
    <property type="term" value="F:hydrolase activity, acting on carbon-nitrogen (but not peptide) bonds, in cyclic amides"/>
    <property type="evidence" value="ECO:0007669"/>
    <property type="project" value="InterPro"/>
</dbReference>
<evidence type="ECO:0000313" key="2">
    <source>
        <dbReference type="EMBL" id="KAK3917584.1"/>
    </source>
</evidence>
<dbReference type="SUPFAM" id="SSF56112">
    <property type="entry name" value="Protein kinase-like (PK-like)"/>
    <property type="match status" value="1"/>
</dbReference>
<dbReference type="Pfam" id="PF02958">
    <property type="entry name" value="EcKL"/>
    <property type="match status" value="1"/>
</dbReference>
<evidence type="ECO:0000313" key="3">
    <source>
        <dbReference type="Proteomes" id="UP001219518"/>
    </source>
</evidence>
<name>A0AAE1LG82_9NEOP</name>
<feature type="domain" description="CHK kinase-like" evidence="1">
    <location>
        <begin position="127"/>
        <end position="328"/>
    </location>
</feature>
<dbReference type="InterPro" id="IPR011009">
    <property type="entry name" value="Kinase-like_dom_sf"/>
</dbReference>
<dbReference type="PANTHER" id="PTHR11012:SF8">
    <property type="entry name" value="JUVENILE HORMONE-INDUCIBLE PROTEIN 26"/>
    <property type="match status" value="1"/>
</dbReference>
<reference evidence="2" key="1">
    <citation type="submission" date="2021-07" db="EMBL/GenBank/DDBJ databases">
        <authorList>
            <person name="Catto M.A."/>
            <person name="Jacobson A."/>
            <person name="Kennedy G."/>
            <person name="Labadie P."/>
            <person name="Hunt B.G."/>
            <person name="Srinivasan R."/>
        </authorList>
    </citation>
    <scope>NUCLEOTIDE SEQUENCE</scope>
    <source>
        <strain evidence="2">PL_HMW_Pooled</strain>
        <tissue evidence="2">Head</tissue>
    </source>
</reference>
<dbReference type="InterPro" id="IPR004119">
    <property type="entry name" value="EcKL"/>
</dbReference>
<reference evidence="2" key="2">
    <citation type="journal article" date="2023" name="BMC Genomics">
        <title>Pest status, molecular evolution, and epigenetic factors derived from the genome assembly of Frankliniella fusca, a thysanopteran phytovirus vector.</title>
        <authorList>
            <person name="Catto M.A."/>
            <person name="Labadie P.E."/>
            <person name="Jacobson A.L."/>
            <person name="Kennedy G.G."/>
            <person name="Srinivasan R."/>
            <person name="Hunt B.G."/>
        </authorList>
    </citation>
    <scope>NUCLEOTIDE SEQUENCE</scope>
    <source>
        <strain evidence="2">PL_HMW_Pooled</strain>
    </source>
</reference>
<dbReference type="Proteomes" id="UP001219518">
    <property type="component" value="Unassembled WGS sequence"/>
</dbReference>
<organism evidence="2 3">
    <name type="scientific">Frankliniella fusca</name>
    <dbReference type="NCBI Taxonomy" id="407009"/>
    <lineage>
        <taxon>Eukaryota</taxon>
        <taxon>Metazoa</taxon>
        <taxon>Ecdysozoa</taxon>
        <taxon>Arthropoda</taxon>
        <taxon>Hexapoda</taxon>
        <taxon>Insecta</taxon>
        <taxon>Pterygota</taxon>
        <taxon>Neoptera</taxon>
        <taxon>Paraneoptera</taxon>
        <taxon>Thysanoptera</taxon>
        <taxon>Terebrantia</taxon>
        <taxon>Thripoidea</taxon>
        <taxon>Thripidae</taxon>
        <taxon>Frankliniella</taxon>
    </lineage>
</organism>
<dbReference type="AlphaFoldDB" id="A0AAE1LG82"/>
<sequence>MADDGCALTEVPALVDKALKQVAAEQGYKKPRFTVYPGSSRSEGFLSTVYRATIHDEDGSGPADLSVMCKVSLNVMENIMTDVFAAEGHVYGKVLPALEVAGKDFMTSPMWPRAFHLGTSGPLPHTVTLEDFRPLGFRPPDRRKPLDLDHCRLITKQLAKLHAAGFLLKHHQPEKFEALKAPLGNLFDSDEMRQNFKPIISDIARMPEMLVDRWSEDTEIFRVMKKACDTAFENFSIMVEPRTWPNDGEGCCLVHGDCQVNNVAFKYDEATGRPTDCLLFDFQIVHYAAPTVDLVRVLVVSTDRELRAAHFDDLLRGYLRDLHAHLRAGGIKDPDSIYSWDLMQRHMRRTVLFGAMMQPVMFNILYSDEEVVAKVQDALAKAGAGEEYHSEMEFTPVMRKAFQDTVGDIADRGWLPTEQEIDRWFHEGC</sequence>
<dbReference type="PANTHER" id="PTHR11012">
    <property type="entry name" value="PROTEIN KINASE-LIKE DOMAIN-CONTAINING"/>
    <property type="match status" value="1"/>
</dbReference>
<gene>
    <name evidence="2" type="ORF">KUF71_026211</name>
</gene>